<comment type="subcellular location">
    <subcellularLocation>
        <location evidence="1">Cell membrane</location>
        <topology evidence="1">Multi-pass membrane protein</topology>
    </subcellularLocation>
</comment>
<evidence type="ECO:0000256" key="3">
    <source>
        <dbReference type="ARBA" id="ARBA00022989"/>
    </source>
</evidence>
<dbReference type="SUPFAM" id="SSF103473">
    <property type="entry name" value="MFS general substrate transporter"/>
    <property type="match status" value="1"/>
</dbReference>
<feature type="transmembrane region" description="Helical" evidence="5">
    <location>
        <begin position="278"/>
        <end position="297"/>
    </location>
</feature>
<dbReference type="GO" id="GO:0005886">
    <property type="term" value="C:plasma membrane"/>
    <property type="evidence" value="ECO:0007669"/>
    <property type="project" value="UniProtKB-SubCell"/>
</dbReference>
<dbReference type="Proteomes" id="UP001142462">
    <property type="component" value="Unassembled WGS sequence"/>
</dbReference>
<dbReference type="PROSITE" id="PS50850">
    <property type="entry name" value="MFS"/>
    <property type="match status" value="1"/>
</dbReference>
<protein>
    <submittedName>
        <fullName evidence="7">MFS transporter</fullName>
    </submittedName>
</protein>
<feature type="transmembrane region" description="Helical" evidence="5">
    <location>
        <begin position="140"/>
        <end position="161"/>
    </location>
</feature>
<evidence type="ECO:0000256" key="4">
    <source>
        <dbReference type="ARBA" id="ARBA00023136"/>
    </source>
</evidence>
<dbReference type="Gene3D" id="1.20.1250.20">
    <property type="entry name" value="MFS general substrate transporter like domains"/>
    <property type="match status" value="2"/>
</dbReference>
<evidence type="ECO:0000256" key="5">
    <source>
        <dbReference type="SAM" id="Phobius"/>
    </source>
</evidence>
<keyword evidence="4 5" id="KW-0472">Membrane</keyword>
<feature type="domain" description="Major facilitator superfamily (MFS) profile" evidence="6">
    <location>
        <begin position="8"/>
        <end position="389"/>
    </location>
</feature>
<feature type="transmembrane region" description="Helical" evidence="5">
    <location>
        <begin position="46"/>
        <end position="67"/>
    </location>
</feature>
<feature type="transmembrane region" description="Helical" evidence="5">
    <location>
        <begin position="246"/>
        <end position="266"/>
    </location>
</feature>
<evidence type="ECO:0000256" key="1">
    <source>
        <dbReference type="ARBA" id="ARBA00004651"/>
    </source>
</evidence>
<reference evidence="7" key="1">
    <citation type="journal article" date="2014" name="Int. J. Syst. Evol. Microbiol.">
        <title>Complete genome sequence of Corynebacterium casei LMG S-19264T (=DSM 44701T), isolated from a smear-ripened cheese.</title>
        <authorList>
            <consortium name="US DOE Joint Genome Institute (JGI-PGF)"/>
            <person name="Walter F."/>
            <person name="Albersmeier A."/>
            <person name="Kalinowski J."/>
            <person name="Ruckert C."/>
        </authorList>
    </citation>
    <scope>NUCLEOTIDE SEQUENCE</scope>
    <source>
        <strain evidence="7">VKM Ac-1020</strain>
    </source>
</reference>
<evidence type="ECO:0000256" key="2">
    <source>
        <dbReference type="ARBA" id="ARBA00022692"/>
    </source>
</evidence>
<dbReference type="InterPro" id="IPR020846">
    <property type="entry name" value="MFS_dom"/>
</dbReference>
<feature type="transmembrane region" description="Helical" evidence="5">
    <location>
        <begin position="167"/>
        <end position="185"/>
    </location>
</feature>
<dbReference type="GO" id="GO:0022857">
    <property type="term" value="F:transmembrane transporter activity"/>
    <property type="evidence" value="ECO:0007669"/>
    <property type="project" value="InterPro"/>
</dbReference>
<reference evidence="7" key="2">
    <citation type="submission" date="2023-01" db="EMBL/GenBank/DDBJ databases">
        <authorList>
            <person name="Sun Q."/>
            <person name="Evtushenko L."/>
        </authorList>
    </citation>
    <scope>NUCLEOTIDE SEQUENCE</scope>
    <source>
        <strain evidence="7">VKM Ac-1020</strain>
    </source>
</reference>
<name>A0A9W6LW31_9MICO</name>
<proteinExistence type="predicted"/>
<organism evidence="7 8">
    <name type="scientific">Microbacterium barkeri</name>
    <dbReference type="NCBI Taxonomy" id="33917"/>
    <lineage>
        <taxon>Bacteria</taxon>
        <taxon>Bacillati</taxon>
        <taxon>Actinomycetota</taxon>
        <taxon>Actinomycetes</taxon>
        <taxon>Micrococcales</taxon>
        <taxon>Microbacteriaceae</taxon>
        <taxon>Microbacterium</taxon>
    </lineage>
</organism>
<dbReference type="RefSeq" id="WP_271173087.1">
    <property type="nucleotide sequence ID" value="NZ_BSEJ01000006.1"/>
</dbReference>
<accession>A0A9W6LW31</accession>
<feature type="transmembrane region" description="Helical" evidence="5">
    <location>
        <begin position="363"/>
        <end position="384"/>
    </location>
</feature>
<feature type="transmembrane region" description="Helical" evidence="5">
    <location>
        <begin position="74"/>
        <end position="94"/>
    </location>
</feature>
<dbReference type="PANTHER" id="PTHR23514:SF13">
    <property type="entry name" value="INNER MEMBRANE PROTEIN YBJJ"/>
    <property type="match status" value="1"/>
</dbReference>
<gene>
    <name evidence="7" type="ORF">GCM10017576_15030</name>
</gene>
<dbReference type="AlphaFoldDB" id="A0A9W6LW31"/>
<feature type="transmembrane region" description="Helical" evidence="5">
    <location>
        <begin position="100"/>
        <end position="119"/>
    </location>
</feature>
<evidence type="ECO:0000313" key="8">
    <source>
        <dbReference type="Proteomes" id="UP001142462"/>
    </source>
</evidence>
<evidence type="ECO:0000313" key="7">
    <source>
        <dbReference type="EMBL" id="GLJ61374.1"/>
    </source>
</evidence>
<dbReference type="InterPro" id="IPR011701">
    <property type="entry name" value="MFS"/>
</dbReference>
<comment type="caution">
    <text evidence="7">The sequence shown here is derived from an EMBL/GenBank/DDBJ whole genome shotgun (WGS) entry which is preliminary data.</text>
</comment>
<keyword evidence="2 5" id="KW-0812">Transmembrane</keyword>
<dbReference type="InterPro" id="IPR051788">
    <property type="entry name" value="MFS_Transporter"/>
</dbReference>
<dbReference type="EMBL" id="BSEJ01000006">
    <property type="protein sequence ID" value="GLJ61374.1"/>
    <property type="molecule type" value="Genomic_DNA"/>
</dbReference>
<dbReference type="InterPro" id="IPR036259">
    <property type="entry name" value="MFS_trans_sf"/>
</dbReference>
<dbReference type="PANTHER" id="PTHR23514">
    <property type="entry name" value="BYPASS OF STOP CODON PROTEIN 6"/>
    <property type="match status" value="1"/>
</dbReference>
<feature type="transmembrane region" description="Helical" evidence="5">
    <location>
        <begin position="336"/>
        <end position="357"/>
    </location>
</feature>
<feature type="transmembrane region" description="Helical" evidence="5">
    <location>
        <begin position="206"/>
        <end position="226"/>
    </location>
</feature>
<keyword evidence="8" id="KW-1185">Reference proteome</keyword>
<evidence type="ECO:0000259" key="6">
    <source>
        <dbReference type="PROSITE" id="PS50850"/>
    </source>
</evidence>
<keyword evidence="3 5" id="KW-1133">Transmembrane helix</keyword>
<dbReference type="Pfam" id="PF07690">
    <property type="entry name" value="MFS_1"/>
    <property type="match status" value="1"/>
</dbReference>
<sequence>MTPAIRQRRNALFVMFLLPGIGISSWVTRTPDVQRLLGARIDEMGFILFGLSVGSMIGILSSGALVARFGTRPVIAVGTLSSATGVAVVGLGAALGIAPLVAVGLGLFGLGMGGAEVALNVEGAEVEQAIGRSVMPLMHGFFSLGTVVGAVAGMLLTAAAFPVAVHLAVVAALIAVVLAAAIRNVPSGIGRRATPRERGRRAPRAAVWRDPGLLLVSGIILALAMAEGTAGDWLPILMVEGHGVDAALGSGVYAIFAVSMTVGRFAGGRFVDRFGRPTVLAASALLGAIGLAVVIFVDSQAAAAAAVVLWGLGTSLGFPLALSVAGDSGEDTAARVSFAATIGYVAFLVGPPVLGLLGEHFGLRAALIVVLALVAVAIFLAPGARTPAERELARR</sequence>
<dbReference type="CDD" id="cd17393">
    <property type="entry name" value="MFS_MosC_like"/>
    <property type="match status" value="1"/>
</dbReference>
<feature type="transmembrane region" description="Helical" evidence="5">
    <location>
        <begin position="303"/>
        <end position="324"/>
    </location>
</feature>